<dbReference type="Proteomes" id="UP000502608">
    <property type="component" value="Chromosome"/>
</dbReference>
<reference evidence="1 2" key="1">
    <citation type="submission" date="2020-03" db="EMBL/GenBank/DDBJ databases">
        <title>Complete genome sequence of Shewanella sp.</title>
        <authorList>
            <person name="Kim Y.-S."/>
            <person name="Kim S.-J."/>
            <person name="Jung H.-K."/>
            <person name="Kim K.-H."/>
        </authorList>
    </citation>
    <scope>NUCLEOTIDE SEQUENCE [LARGE SCALE GENOMIC DNA]</scope>
    <source>
        <strain evidence="1 2">PN3F2</strain>
    </source>
</reference>
<dbReference type="AlphaFoldDB" id="A0A6G9QIU5"/>
<dbReference type="RefSeq" id="WP_167677172.1">
    <property type="nucleotide sequence ID" value="NZ_CP050313.1"/>
</dbReference>
<dbReference type="PROSITE" id="PS51257">
    <property type="entry name" value="PROKAR_LIPOPROTEIN"/>
    <property type="match status" value="1"/>
</dbReference>
<evidence type="ECO:0000313" key="1">
    <source>
        <dbReference type="EMBL" id="QIR14426.1"/>
    </source>
</evidence>
<proteinExistence type="predicted"/>
<organism evidence="1 2">
    <name type="scientific">Shewanella aestuarii</name>
    <dbReference type="NCBI Taxonomy" id="1028752"/>
    <lineage>
        <taxon>Bacteria</taxon>
        <taxon>Pseudomonadati</taxon>
        <taxon>Pseudomonadota</taxon>
        <taxon>Gammaproteobacteria</taxon>
        <taxon>Alteromonadales</taxon>
        <taxon>Shewanellaceae</taxon>
        <taxon>Shewanella</taxon>
    </lineage>
</organism>
<dbReference type="KEGG" id="saes:HBH39_07975"/>
<gene>
    <name evidence="1" type="ORF">HBH39_07975</name>
</gene>
<keyword evidence="2" id="KW-1185">Reference proteome</keyword>
<name>A0A6G9QIU5_9GAMM</name>
<evidence type="ECO:0000313" key="2">
    <source>
        <dbReference type="Proteomes" id="UP000502608"/>
    </source>
</evidence>
<dbReference type="InterPro" id="IPR021372">
    <property type="entry name" value="DUF2989"/>
</dbReference>
<protein>
    <submittedName>
        <fullName evidence="1">DUF2989 domain-containing protein</fullName>
    </submittedName>
</protein>
<dbReference type="Pfam" id="PF11207">
    <property type="entry name" value="DUF2989"/>
    <property type="match status" value="1"/>
</dbReference>
<dbReference type="EMBL" id="CP050313">
    <property type="protein sequence ID" value="QIR14426.1"/>
    <property type="molecule type" value="Genomic_DNA"/>
</dbReference>
<accession>A0A6G9QIU5</accession>
<sequence>MNRNLVIITSFTFIGAFFGLFGCENDRNSDVICKNNPELCADLHRDSWCRFEKADLILHRLQLKNTESPSGKQLFQHLIYLENYSQCVELAAGVQHVLNTQRTSDRQRAYAVSTQNLSELQEFTKNNNDVYLAYYRWIRFNDQASLQIVIDQYKAGMIYDIDILAQLGAHYIRISPNEAKHIYRYLFDTVDTEQFNPDWLLAIASLYQQEQNFEYVYIFTKAYSLIGDEKLDSSQLLSLIGTNMSLATSLDSQASALIDDIRGNRFSNSESAVLLEDKKN</sequence>